<name>A0A132AGH8_SARSC</name>
<evidence type="ECO:0000313" key="2">
    <source>
        <dbReference type="Proteomes" id="UP000616769"/>
    </source>
</evidence>
<dbReference type="AlphaFoldDB" id="A0A132AGH8"/>
<proteinExistence type="predicted"/>
<comment type="caution">
    <text evidence="1">The sequence shown here is derived from an EMBL/GenBank/DDBJ whole genome shotgun (WGS) entry which is preliminary data.</text>
</comment>
<organism evidence="1 2">
    <name type="scientific">Sarcoptes scabiei</name>
    <name type="common">Itch mite</name>
    <name type="synonym">Acarus scabiei</name>
    <dbReference type="NCBI Taxonomy" id="52283"/>
    <lineage>
        <taxon>Eukaryota</taxon>
        <taxon>Metazoa</taxon>
        <taxon>Ecdysozoa</taxon>
        <taxon>Arthropoda</taxon>
        <taxon>Chelicerata</taxon>
        <taxon>Arachnida</taxon>
        <taxon>Acari</taxon>
        <taxon>Acariformes</taxon>
        <taxon>Sarcoptiformes</taxon>
        <taxon>Astigmata</taxon>
        <taxon>Psoroptidia</taxon>
        <taxon>Sarcoptoidea</taxon>
        <taxon>Sarcoptidae</taxon>
        <taxon>Sarcoptinae</taxon>
        <taxon>Sarcoptes</taxon>
    </lineage>
</organism>
<protein>
    <submittedName>
        <fullName evidence="1">Uncharacterized protein</fullName>
    </submittedName>
</protein>
<gene>
    <name evidence="1" type="ORF">QR98_0084550</name>
</gene>
<sequence length="63" mass="7064">MDSSSLSILCLCSFALSMEKKTCDYYGSSDHEANKLSLLQSKKKIRQNPSIETGIILFANKIY</sequence>
<dbReference type="EMBL" id="JXLN01014235">
    <property type="protein sequence ID" value="KPM09909.1"/>
    <property type="molecule type" value="Genomic_DNA"/>
</dbReference>
<reference evidence="1 2" key="1">
    <citation type="journal article" date="2015" name="Parasit. Vectors">
        <title>Draft genome of the scabies mite.</title>
        <authorList>
            <person name="Rider S.D.Jr."/>
            <person name="Morgan M.S."/>
            <person name="Arlian L.G."/>
        </authorList>
    </citation>
    <scope>NUCLEOTIDE SEQUENCE [LARGE SCALE GENOMIC DNA]</scope>
    <source>
        <strain evidence="1">Arlian Lab</strain>
    </source>
</reference>
<dbReference type="VEuPathDB" id="VectorBase:SSCA002853"/>
<dbReference type="Proteomes" id="UP000616769">
    <property type="component" value="Unassembled WGS sequence"/>
</dbReference>
<evidence type="ECO:0000313" key="1">
    <source>
        <dbReference type="EMBL" id="KPM09909.1"/>
    </source>
</evidence>
<accession>A0A132AGH8</accession>